<reference evidence="1" key="1">
    <citation type="submission" date="2020-07" db="EMBL/GenBank/DDBJ databases">
        <authorList>
            <person name="Lin J."/>
        </authorList>
    </citation>
    <scope>NUCLEOTIDE SEQUENCE</scope>
</reference>
<name>A0A6V7PYF1_ANACO</name>
<gene>
    <name evidence="1" type="ORF">CB5_LOCUS19123</name>
</gene>
<accession>A0A6V7PYF1</accession>
<evidence type="ECO:0000313" key="1">
    <source>
        <dbReference type="EMBL" id="CAD1835912.1"/>
    </source>
</evidence>
<protein>
    <submittedName>
        <fullName evidence="1">Uncharacterized protein</fullName>
    </submittedName>
</protein>
<proteinExistence type="predicted"/>
<sequence length="230" mass="25316">MKRNFYLRSIKFREGISEDPSGKLFPCIVVFDPPHENDIPHWDVVPINGSIPCPTTATSGGYRTEESESRTISSLAQSVVGPKEESRKIDVAGYRHGRQIGTAPPAPTARAWLIASLKRVESLGAGNQTESETRDTLMASDRLARIELSLSLSVECVCPQPNAPNDSFKADDMYSRSGSPGRGVGYWIFPEKLELGKLICPIKRRNSFLLLEGLDCPGFLLVNFNPSVVH</sequence>
<dbReference type="EMBL" id="LR862153">
    <property type="protein sequence ID" value="CAD1835912.1"/>
    <property type="molecule type" value="Genomic_DNA"/>
</dbReference>
<dbReference type="AlphaFoldDB" id="A0A6V7PYF1"/>
<organism evidence="1">
    <name type="scientific">Ananas comosus var. bracteatus</name>
    <name type="common">red pineapple</name>
    <dbReference type="NCBI Taxonomy" id="296719"/>
    <lineage>
        <taxon>Eukaryota</taxon>
        <taxon>Viridiplantae</taxon>
        <taxon>Streptophyta</taxon>
        <taxon>Embryophyta</taxon>
        <taxon>Tracheophyta</taxon>
        <taxon>Spermatophyta</taxon>
        <taxon>Magnoliopsida</taxon>
        <taxon>Liliopsida</taxon>
        <taxon>Poales</taxon>
        <taxon>Bromeliaceae</taxon>
        <taxon>Bromelioideae</taxon>
        <taxon>Ananas</taxon>
    </lineage>
</organism>